<protein>
    <recommendedName>
        <fullName evidence="4">Protein-export membrane protein SecG</fullName>
    </recommendedName>
</protein>
<keyword evidence="1" id="KW-0812">Transmembrane</keyword>
<proteinExistence type="predicted"/>
<reference evidence="2 3" key="1">
    <citation type="submission" date="2019-10" db="EMBL/GenBank/DDBJ databases">
        <title>Description of Paenibacillus choica sp. nov.</title>
        <authorList>
            <person name="Carlier A."/>
            <person name="Qi S."/>
        </authorList>
    </citation>
    <scope>NUCLEOTIDE SEQUENCE [LARGE SCALE GENOMIC DNA]</scope>
    <source>
        <strain evidence="2 3">LMG 31460</strain>
    </source>
</reference>
<accession>A0ABX1Z8K7</accession>
<dbReference type="Proteomes" id="UP000658690">
    <property type="component" value="Unassembled WGS sequence"/>
</dbReference>
<evidence type="ECO:0000256" key="1">
    <source>
        <dbReference type="SAM" id="Phobius"/>
    </source>
</evidence>
<gene>
    <name evidence="2" type="ORF">GC102_28695</name>
</gene>
<organism evidence="2 3">
    <name type="scientific">Paenibacillus germinis</name>
    <dbReference type="NCBI Taxonomy" id="2654979"/>
    <lineage>
        <taxon>Bacteria</taxon>
        <taxon>Bacillati</taxon>
        <taxon>Bacillota</taxon>
        <taxon>Bacilli</taxon>
        <taxon>Bacillales</taxon>
        <taxon>Paenibacillaceae</taxon>
        <taxon>Paenibacillus</taxon>
    </lineage>
</organism>
<comment type="caution">
    <text evidence="2">The sequence shown here is derived from an EMBL/GenBank/DDBJ whole genome shotgun (WGS) entry which is preliminary data.</text>
</comment>
<keyword evidence="1" id="KW-1133">Transmembrane helix</keyword>
<feature type="transmembrane region" description="Helical" evidence="1">
    <location>
        <begin position="116"/>
        <end position="132"/>
    </location>
</feature>
<feature type="transmembrane region" description="Helical" evidence="1">
    <location>
        <begin position="45"/>
        <end position="68"/>
    </location>
</feature>
<evidence type="ECO:0008006" key="4">
    <source>
        <dbReference type="Google" id="ProtNLM"/>
    </source>
</evidence>
<sequence>MIHIRNAESKELPNPRHLNWDWRIIDMGYISNYDKRRTMERIGDFMLIQISNYLFMGSLLLLIITFIAKGALSQGFTSVTGLGGNSGSVTDLNMEHNQKKQFQFQDSLVGRIVKSYFFWISVSGIIISIVISKL</sequence>
<evidence type="ECO:0000313" key="3">
    <source>
        <dbReference type="Proteomes" id="UP000658690"/>
    </source>
</evidence>
<keyword evidence="3" id="KW-1185">Reference proteome</keyword>
<name>A0ABX1Z8K7_9BACL</name>
<dbReference type="RefSeq" id="WP_171692585.1">
    <property type="nucleotide sequence ID" value="NZ_WHOC01000154.1"/>
</dbReference>
<evidence type="ECO:0000313" key="2">
    <source>
        <dbReference type="EMBL" id="NOU89698.1"/>
    </source>
</evidence>
<dbReference type="EMBL" id="WHOC01000154">
    <property type="protein sequence ID" value="NOU89698.1"/>
    <property type="molecule type" value="Genomic_DNA"/>
</dbReference>
<keyword evidence="1" id="KW-0472">Membrane</keyword>